<protein>
    <submittedName>
        <fullName evidence="2">Uncharacterized protein</fullName>
    </submittedName>
</protein>
<evidence type="ECO:0000313" key="3">
    <source>
        <dbReference type="Proteomes" id="UP000294933"/>
    </source>
</evidence>
<organism evidence="2 3">
    <name type="scientific">Rickenella mellea</name>
    <dbReference type="NCBI Taxonomy" id="50990"/>
    <lineage>
        <taxon>Eukaryota</taxon>
        <taxon>Fungi</taxon>
        <taxon>Dikarya</taxon>
        <taxon>Basidiomycota</taxon>
        <taxon>Agaricomycotina</taxon>
        <taxon>Agaricomycetes</taxon>
        <taxon>Hymenochaetales</taxon>
        <taxon>Rickenellaceae</taxon>
        <taxon>Rickenella</taxon>
    </lineage>
</organism>
<keyword evidence="3" id="KW-1185">Reference proteome</keyword>
<feature type="transmembrane region" description="Helical" evidence="1">
    <location>
        <begin position="95"/>
        <end position="118"/>
    </location>
</feature>
<name>A0A4Y7PKL2_9AGAM</name>
<feature type="transmembrane region" description="Helical" evidence="1">
    <location>
        <begin position="124"/>
        <end position="144"/>
    </location>
</feature>
<dbReference type="EMBL" id="ML170254">
    <property type="protein sequence ID" value="TDL16014.1"/>
    <property type="molecule type" value="Genomic_DNA"/>
</dbReference>
<sequence>MVLCPIPSLNSPQKLPSNEVAAIPRKNPKDGWYTQHTLAAGGLSASIASQLMSTITTESPIVGGIAHAILSVTCIMGLATFIMHASPHRDSSVNASVVLGYSSVWFATIGIVVLTWAIQPEPVAIAVTVVFVIVALAMVACSVYPQARNPKPEQNVVYEYNLMTFNLSDPVTKDGQSTIFSTLGK</sequence>
<proteinExistence type="predicted"/>
<evidence type="ECO:0000313" key="2">
    <source>
        <dbReference type="EMBL" id="TDL16014.1"/>
    </source>
</evidence>
<keyword evidence="1" id="KW-0812">Transmembrane</keyword>
<dbReference type="Proteomes" id="UP000294933">
    <property type="component" value="Unassembled WGS sequence"/>
</dbReference>
<feature type="transmembrane region" description="Helical" evidence="1">
    <location>
        <begin position="61"/>
        <end position="83"/>
    </location>
</feature>
<accession>A0A4Y7PKL2</accession>
<evidence type="ECO:0000256" key="1">
    <source>
        <dbReference type="SAM" id="Phobius"/>
    </source>
</evidence>
<dbReference type="AlphaFoldDB" id="A0A4Y7PKL2"/>
<keyword evidence="1" id="KW-0472">Membrane</keyword>
<dbReference type="VEuPathDB" id="FungiDB:BD410DRAFT_808452"/>
<gene>
    <name evidence="2" type="ORF">BD410DRAFT_808452</name>
</gene>
<reference evidence="2 3" key="1">
    <citation type="submission" date="2018-06" db="EMBL/GenBank/DDBJ databases">
        <title>A transcriptomic atlas of mushroom development highlights an independent origin of complex multicellularity.</title>
        <authorList>
            <consortium name="DOE Joint Genome Institute"/>
            <person name="Krizsan K."/>
            <person name="Almasi E."/>
            <person name="Merenyi Z."/>
            <person name="Sahu N."/>
            <person name="Viragh M."/>
            <person name="Koszo T."/>
            <person name="Mondo S."/>
            <person name="Kiss B."/>
            <person name="Balint B."/>
            <person name="Kues U."/>
            <person name="Barry K."/>
            <person name="Hegedus J.C."/>
            <person name="Henrissat B."/>
            <person name="Johnson J."/>
            <person name="Lipzen A."/>
            <person name="Ohm R."/>
            <person name="Nagy I."/>
            <person name="Pangilinan J."/>
            <person name="Yan J."/>
            <person name="Xiong Y."/>
            <person name="Grigoriev I.V."/>
            <person name="Hibbett D.S."/>
            <person name="Nagy L.G."/>
        </authorList>
    </citation>
    <scope>NUCLEOTIDE SEQUENCE [LARGE SCALE GENOMIC DNA]</scope>
    <source>
        <strain evidence="2 3">SZMC22713</strain>
    </source>
</reference>
<keyword evidence="1" id="KW-1133">Transmembrane helix</keyword>